<feature type="compositionally biased region" description="Gly residues" evidence="1">
    <location>
        <begin position="227"/>
        <end position="236"/>
    </location>
</feature>
<dbReference type="Proteomes" id="UP000075714">
    <property type="component" value="Unassembled WGS sequence"/>
</dbReference>
<accession>A0A150GHI8</accession>
<proteinExistence type="predicted"/>
<dbReference type="OrthoDB" id="551994at2759"/>
<feature type="compositionally biased region" description="Low complexity" evidence="1">
    <location>
        <begin position="319"/>
        <end position="329"/>
    </location>
</feature>
<feature type="region of interest" description="Disordered" evidence="1">
    <location>
        <begin position="218"/>
        <end position="239"/>
    </location>
</feature>
<name>A0A150GHI8_GONPE</name>
<evidence type="ECO:0000313" key="2">
    <source>
        <dbReference type="EMBL" id="KXZ49308.1"/>
    </source>
</evidence>
<evidence type="ECO:0000256" key="1">
    <source>
        <dbReference type="SAM" id="MobiDB-lite"/>
    </source>
</evidence>
<comment type="caution">
    <text evidence="2">The sequence shown here is derived from an EMBL/GenBank/DDBJ whole genome shotgun (WGS) entry which is preliminary data.</text>
</comment>
<sequence>MATGGGIGPNAPETAAAGGAAGGDDAAKAARLAELEAELEKIQQQIDTAPTYGMNARALLLRAAELVAAREEARPVGAAKPAAPPDPASVLISAVKPLADAVPVPERPFVTYVPRSAIPRLVRQEAAHALTGGYLALALLAARVPEARAVQAVSSEPELRKAAAAAAGQHEQALYRQVTSKLAYEELARKVRWAGGSRSKAERERLQLPDQLVQRLNRTYGSPAPGNAGGGGGGGSAAAAAATHSSSALTSGIASTVAGPAAAAQPQPQPPEDRSAPYGGLFGSDSESDLGELDYSSSESEREGGAAQDAGEEGEVRPEAAPATAAAGPEEGEVLTFIHATLEPLYRAGLLGKEPYKRVAAKSTEKLLAAHPDDCVADFLVREHAQVSKFIMKMVEREREVEQQIHQQQQQQQQLLAPQCPQQQQQQAQQGQQPSRQAAAH</sequence>
<dbReference type="EMBL" id="LSYV01000023">
    <property type="protein sequence ID" value="KXZ49308.1"/>
    <property type="molecule type" value="Genomic_DNA"/>
</dbReference>
<reference evidence="3" key="1">
    <citation type="journal article" date="2016" name="Nat. Commun.">
        <title>The Gonium pectorale genome demonstrates co-option of cell cycle regulation during the evolution of multicellularity.</title>
        <authorList>
            <person name="Hanschen E.R."/>
            <person name="Marriage T.N."/>
            <person name="Ferris P.J."/>
            <person name="Hamaji T."/>
            <person name="Toyoda A."/>
            <person name="Fujiyama A."/>
            <person name="Neme R."/>
            <person name="Noguchi H."/>
            <person name="Minakuchi Y."/>
            <person name="Suzuki M."/>
            <person name="Kawai-Toyooka H."/>
            <person name="Smith D.R."/>
            <person name="Sparks H."/>
            <person name="Anderson J."/>
            <person name="Bakaric R."/>
            <person name="Luria V."/>
            <person name="Karger A."/>
            <person name="Kirschner M.W."/>
            <person name="Durand P.M."/>
            <person name="Michod R.E."/>
            <person name="Nozaki H."/>
            <person name="Olson B.J."/>
        </authorList>
    </citation>
    <scope>NUCLEOTIDE SEQUENCE [LARGE SCALE GENOMIC DNA]</scope>
    <source>
        <strain evidence="3">NIES-2863</strain>
    </source>
</reference>
<protein>
    <submittedName>
        <fullName evidence="2">Uncharacterized protein</fullName>
    </submittedName>
</protein>
<dbReference type="AlphaFoldDB" id="A0A150GHI8"/>
<keyword evidence="3" id="KW-1185">Reference proteome</keyword>
<evidence type="ECO:0000313" key="3">
    <source>
        <dbReference type="Proteomes" id="UP000075714"/>
    </source>
</evidence>
<gene>
    <name evidence="2" type="ORF">GPECTOR_22g902</name>
</gene>
<feature type="region of interest" description="Disordered" evidence="1">
    <location>
        <begin position="1"/>
        <end position="23"/>
    </location>
</feature>
<feature type="region of interest" description="Disordered" evidence="1">
    <location>
        <begin position="404"/>
        <end position="441"/>
    </location>
</feature>
<organism evidence="2 3">
    <name type="scientific">Gonium pectorale</name>
    <name type="common">Green alga</name>
    <dbReference type="NCBI Taxonomy" id="33097"/>
    <lineage>
        <taxon>Eukaryota</taxon>
        <taxon>Viridiplantae</taxon>
        <taxon>Chlorophyta</taxon>
        <taxon>core chlorophytes</taxon>
        <taxon>Chlorophyceae</taxon>
        <taxon>CS clade</taxon>
        <taxon>Chlamydomonadales</taxon>
        <taxon>Volvocaceae</taxon>
        <taxon>Gonium</taxon>
    </lineage>
</organism>
<feature type="region of interest" description="Disordered" evidence="1">
    <location>
        <begin position="258"/>
        <end position="329"/>
    </location>
</feature>